<reference evidence="1" key="1">
    <citation type="submission" date="2020-11" db="EMBL/GenBank/DDBJ databases">
        <authorList>
            <consortium name="DOE Joint Genome Institute"/>
            <person name="Ahrendt S."/>
            <person name="Riley R."/>
            <person name="Andreopoulos W."/>
            <person name="LaButti K."/>
            <person name="Pangilinan J."/>
            <person name="Ruiz-duenas F.J."/>
            <person name="Barrasa J.M."/>
            <person name="Sanchez-Garcia M."/>
            <person name="Camarero S."/>
            <person name="Miyauchi S."/>
            <person name="Serrano A."/>
            <person name="Linde D."/>
            <person name="Babiker R."/>
            <person name="Drula E."/>
            <person name="Ayuso-Fernandez I."/>
            <person name="Pacheco R."/>
            <person name="Padilla G."/>
            <person name="Ferreira P."/>
            <person name="Barriuso J."/>
            <person name="Kellner H."/>
            <person name="Castanera R."/>
            <person name="Alfaro M."/>
            <person name="Ramirez L."/>
            <person name="Pisabarro A.G."/>
            <person name="Kuo A."/>
            <person name="Tritt A."/>
            <person name="Lipzen A."/>
            <person name="He G."/>
            <person name="Yan M."/>
            <person name="Ng V."/>
            <person name="Cullen D."/>
            <person name="Martin F."/>
            <person name="Rosso M.-N."/>
            <person name="Henrissat B."/>
            <person name="Hibbett D."/>
            <person name="Martinez A.T."/>
            <person name="Grigoriev I.V."/>
        </authorList>
    </citation>
    <scope>NUCLEOTIDE SEQUENCE</scope>
    <source>
        <strain evidence="1">AH 44721</strain>
    </source>
</reference>
<dbReference type="SUPFAM" id="SSF52540">
    <property type="entry name" value="P-loop containing nucleoside triphosphate hydrolases"/>
    <property type="match status" value="1"/>
</dbReference>
<dbReference type="Proteomes" id="UP000724874">
    <property type="component" value="Unassembled WGS sequence"/>
</dbReference>
<sequence>MNFFERASDFIANGNWINTSARDRINIDRVEQLTYNSYHQHILLTTADPPARRLDALTPAPEVRSKTNRKLNPSTLFQGRKLQLDQLKAYFKPRPVEESSNRRSLLLYGMGGIAKTQICLKFAEEMSNQ</sequence>
<keyword evidence="2" id="KW-1185">Reference proteome</keyword>
<evidence type="ECO:0000313" key="2">
    <source>
        <dbReference type="Proteomes" id="UP000724874"/>
    </source>
</evidence>
<accession>A0A9P5NVQ7</accession>
<dbReference type="EMBL" id="JADNYJ010000012">
    <property type="protein sequence ID" value="KAF8908207.1"/>
    <property type="molecule type" value="Genomic_DNA"/>
</dbReference>
<protein>
    <submittedName>
        <fullName evidence="1">Uncharacterized protein</fullName>
    </submittedName>
</protein>
<dbReference type="OrthoDB" id="3258722at2759"/>
<comment type="caution">
    <text evidence="1">The sequence shown here is derived from an EMBL/GenBank/DDBJ whole genome shotgun (WGS) entry which is preliminary data.</text>
</comment>
<gene>
    <name evidence="1" type="ORF">CPB84DRAFT_1767578</name>
</gene>
<dbReference type="AlphaFoldDB" id="A0A9P5NVQ7"/>
<dbReference type="Gene3D" id="3.40.50.300">
    <property type="entry name" value="P-loop containing nucleotide triphosphate hydrolases"/>
    <property type="match status" value="1"/>
</dbReference>
<name>A0A9P5NVQ7_GYMJU</name>
<evidence type="ECO:0000313" key="1">
    <source>
        <dbReference type="EMBL" id="KAF8908207.1"/>
    </source>
</evidence>
<organism evidence="1 2">
    <name type="scientific">Gymnopilus junonius</name>
    <name type="common">Spectacular rustgill mushroom</name>
    <name type="synonym">Gymnopilus spectabilis subsp. junonius</name>
    <dbReference type="NCBI Taxonomy" id="109634"/>
    <lineage>
        <taxon>Eukaryota</taxon>
        <taxon>Fungi</taxon>
        <taxon>Dikarya</taxon>
        <taxon>Basidiomycota</taxon>
        <taxon>Agaricomycotina</taxon>
        <taxon>Agaricomycetes</taxon>
        <taxon>Agaricomycetidae</taxon>
        <taxon>Agaricales</taxon>
        <taxon>Agaricineae</taxon>
        <taxon>Hymenogastraceae</taxon>
        <taxon>Gymnopilus</taxon>
    </lineage>
</organism>
<proteinExistence type="predicted"/>
<dbReference type="InterPro" id="IPR027417">
    <property type="entry name" value="P-loop_NTPase"/>
</dbReference>